<evidence type="ECO:0000313" key="2">
    <source>
        <dbReference type="Proteomes" id="UP001201701"/>
    </source>
</evidence>
<evidence type="ECO:0000313" key="1">
    <source>
        <dbReference type="EMBL" id="MCG7508517.1"/>
    </source>
</evidence>
<dbReference type="RefSeq" id="WP_239370029.1">
    <property type="nucleotide sequence ID" value="NZ_JAKREW010000045.1"/>
</dbReference>
<dbReference type="EMBL" id="JAKREW010000045">
    <property type="protein sequence ID" value="MCG7508517.1"/>
    <property type="molecule type" value="Genomic_DNA"/>
</dbReference>
<name>A0ABS9QM81_9HYPH</name>
<dbReference type="Proteomes" id="UP001201701">
    <property type="component" value="Unassembled WGS sequence"/>
</dbReference>
<gene>
    <name evidence="1" type="ORF">L4923_26095</name>
</gene>
<keyword evidence="2" id="KW-1185">Reference proteome</keyword>
<protein>
    <submittedName>
        <fullName evidence="1">Uncharacterized protein</fullName>
    </submittedName>
</protein>
<comment type="caution">
    <text evidence="1">The sequence shown here is derived from an EMBL/GenBank/DDBJ whole genome shotgun (WGS) entry which is preliminary data.</text>
</comment>
<proteinExistence type="predicted"/>
<reference evidence="1 2" key="1">
    <citation type="submission" date="2022-02" db="EMBL/GenBank/DDBJ databases">
        <title>Draft genome sequence of Mezorhizobium retamae strain IRAMC:0171 isolated from Retama raetam nodules.</title>
        <authorList>
            <person name="Bengaied R."/>
            <person name="Sbissi I."/>
            <person name="Huber K."/>
            <person name="Ghodbane F."/>
            <person name="Nouioui I."/>
            <person name="Tarhouni M."/>
            <person name="Gtari M."/>
        </authorList>
    </citation>
    <scope>NUCLEOTIDE SEQUENCE [LARGE SCALE GENOMIC DNA]</scope>
    <source>
        <strain evidence="1 2">IRAMC:0171</strain>
    </source>
</reference>
<sequence length="81" mass="9299">MPTIITNLTGSTRHRVNWFGKMVLQVEVKAYRPDTSLPLSPFVDRMRQVEEWRDATQKDMHTLHLLDLNAKLKAAGEPPAE</sequence>
<accession>A0ABS9QM81</accession>
<organism evidence="1 2">
    <name type="scientific">Mesorhizobium retamae</name>
    <dbReference type="NCBI Taxonomy" id="2912854"/>
    <lineage>
        <taxon>Bacteria</taxon>
        <taxon>Pseudomonadati</taxon>
        <taxon>Pseudomonadota</taxon>
        <taxon>Alphaproteobacteria</taxon>
        <taxon>Hyphomicrobiales</taxon>
        <taxon>Phyllobacteriaceae</taxon>
        <taxon>Mesorhizobium</taxon>
    </lineage>
</organism>